<evidence type="ECO:0000256" key="14">
    <source>
        <dbReference type="PIRSR" id="PIRSR001461-3"/>
    </source>
</evidence>
<feature type="binding site" evidence="10 14">
    <location>
        <begin position="197"/>
        <end position="198"/>
    </location>
    <ligand>
        <name>substrate</name>
    </ligand>
</feature>
<comment type="catalytic activity">
    <reaction evidence="1 10 11">
        <text>D-ribulose 5-phosphate = D-xylulose 5-phosphate</text>
        <dbReference type="Rhea" id="RHEA:13677"/>
        <dbReference type="ChEBI" id="CHEBI:57737"/>
        <dbReference type="ChEBI" id="CHEBI:58121"/>
        <dbReference type="EC" id="5.1.3.1"/>
    </reaction>
</comment>
<comment type="pathway">
    <text evidence="10">Carbohydrate degradation.</text>
</comment>
<dbReference type="InterPro" id="IPR011060">
    <property type="entry name" value="RibuloseP-bd_barrel"/>
</dbReference>
<dbReference type="Proteomes" id="UP000502899">
    <property type="component" value="Chromosome"/>
</dbReference>
<keyword evidence="9 10" id="KW-0413">Isomerase</keyword>
<dbReference type="CDD" id="cd00429">
    <property type="entry name" value="RPE"/>
    <property type="match status" value="1"/>
</dbReference>
<evidence type="ECO:0000313" key="16">
    <source>
        <dbReference type="EMBL" id="QKH79898.1"/>
    </source>
</evidence>
<dbReference type="EMBL" id="NDYI01000010">
    <property type="protein sequence ID" value="OXZ38416.1"/>
    <property type="molecule type" value="Genomic_DNA"/>
</dbReference>
<keyword evidence="10 11" id="KW-0119">Carbohydrate metabolism</keyword>
<organism evidence="16 18">
    <name type="scientific">Finegoldia magna</name>
    <name type="common">Peptostreptococcus magnus</name>
    <dbReference type="NCBI Taxonomy" id="1260"/>
    <lineage>
        <taxon>Bacteria</taxon>
        <taxon>Bacillati</taxon>
        <taxon>Bacillota</taxon>
        <taxon>Tissierellia</taxon>
        <taxon>Tissierellales</taxon>
        <taxon>Peptoniphilaceae</taxon>
        <taxon>Finegoldia</taxon>
    </lineage>
</organism>
<reference evidence="15" key="1">
    <citation type="journal article" date="2017" name="J. Clin. Microbiol.">
        <title>Finegoldia magna Isolated from Orthopedic Joint Implant-Associated Infections.</title>
        <authorList>
            <person name="Soderquist B."/>
            <person name="Bjorklund S."/>
            <person name="Hellmark B."/>
            <person name="Jensen A."/>
            <person name="Bruggemann H."/>
        </authorList>
    </citation>
    <scope>NUCLEOTIDE SEQUENCE</scope>
    <source>
        <strain evidence="15">08T492</strain>
    </source>
</reference>
<protein>
    <recommendedName>
        <fullName evidence="7 10">Ribulose-phosphate 3-epimerase</fullName>
        <ecNumber evidence="7 10">5.1.3.1</ecNumber>
    </recommendedName>
</protein>
<comment type="cofactor">
    <cofactor evidence="5">
        <name>Fe(2+)</name>
        <dbReference type="ChEBI" id="CHEBI:29033"/>
    </cofactor>
</comment>
<evidence type="ECO:0000256" key="7">
    <source>
        <dbReference type="ARBA" id="ARBA00013188"/>
    </source>
</evidence>
<dbReference type="GO" id="GO:0005737">
    <property type="term" value="C:cytoplasm"/>
    <property type="evidence" value="ECO:0007669"/>
    <property type="project" value="UniProtKB-ARBA"/>
</dbReference>
<dbReference type="FunFam" id="3.20.20.70:FF:000004">
    <property type="entry name" value="Ribulose-phosphate 3-epimerase"/>
    <property type="match status" value="1"/>
</dbReference>
<keyword evidence="8 10" id="KW-0479">Metal-binding</keyword>
<evidence type="ECO:0000256" key="1">
    <source>
        <dbReference type="ARBA" id="ARBA00001782"/>
    </source>
</evidence>
<feature type="binding site" evidence="10 14">
    <location>
        <begin position="142"/>
        <end position="145"/>
    </location>
    <ligand>
        <name>substrate</name>
    </ligand>
</feature>
<evidence type="ECO:0000313" key="15">
    <source>
        <dbReference type="EMBL" id="OXZ38416.1"/>
    </source>
</evidence>
<dbReference type="Proteomes" id="UP000215361">
    <property type="component" value="Unassembled WGS sequence"/>
</dbReference>
<evidence type="ECO:0000256" key="5">
    <source>
        <dbReference type="ARBA" id="ARBA00001954"/>
    </source>
</evidence>
<keyword evidence="13" id="KW-0862">Zinc</keyword>
<feature type="binding site" evidence="10 13">
    <location>
        <position position="175"/>
    </location>
    <ligand>
        <name>a divalent metal cation</name>
        <dbReference type="ChEBI" id="CHEBI:60240"/>
    </ligand>
</feature>
<evidence type="ECO:0000313" key="17">
    <source>
        <dbReference type="Proteomes" id="UP000215361"/>
    </source>
</evidence>
<dbReference type="AlphaFoldDB" id="A0A133MY26"/>
<evidence type="ECO:0000256" key="3">
    <source>
        <dbReference type="ARBA" id="ARBA00001941"/>
    </source>
</evidence>
<evidence type="ECO:0000256" key="8">
    <source>
        <dbReference type="ARBA" id="ARBA00022723"/>
    </source>
</evidence>
<dbReference type="Pfam" id="PF00834">
    <property type="entry name" value="Ribul_P_3_epim"/>
    <property type="match status" value="1"/>
</dbReference>
<feature type="active site" description="Proton donor" evidence="10 12">
    <location>
        <position position="175"/>
    </location>
</feature>
<keyword evidence="13" id="KW-0170">Cobalt</keyword>
<evidence type="ECO:0000256" key="11">
    <source>
        <dbReference type="PIRNR" id="PIRNR001461"/>
    </source>
</evidence>
<proteinExistence type="inferred from homology"/>
<reference evidence="16 18" key="3">
    <citation type="submission" date="2020-05" db="EMBL/GenBank/DDBJ databases">
        <title>FDA dAtabase for Regulatory Grade micrObial Sequences (FDA-ARGOS): Supporting development and validation of Infectious Disease Dx tests.</title>
        <authorList>
            <person name="Pederson C."/>
            <person name="Tallon L."/>
            <person name="Sadzewicz L."/>
            <person name="Zhao X."/>
            <person name="Vavikolanu K."/>
            <person name="Mehta A."/>
            <person name="Aluvathingal J."/>
            <person name="Nadendla S."/>
            <person name="Myers T."/>
            <person name="Yan Y."/>
            <person name="Sichtig H."/>
        </authorList>
    </citation>
    <scope>NUCLEOTIDE SEQUENCE [LARGE SCALE GENOMIC DNA]</scope>
    <source>
        <strain evidence="16 18">FDAARGOS_764</strain>
    </source>
</reference>
<dbReference type="EC" id="5.1.3.1" evidence="7 10"/>
<feature type="binding site" evidence="10 13">
    <location>
        <position position="32"/>
    </location>
    <ligand>
        <name>a divalent metal cation</name>
        <dbReference type="ChEBI" id="CHEBI:60240"/>
    </ligand>
</feature>
<dbReference type="PIRSF" id="PIRSF001461">
    <property type="entry name" value="RPE"/>
    <property type="match status" value="1"/>
</dbReference>
<dbReference type="SUPFAM" id="SSF51366">
    <property type="entry name" value="Ribulose-phoshate binding barrel"/>
    <property type="match status" value="1"/>
</dbReference>
<comment type="cofactor">
    <cofactor evidence="4">
        <name>Zn(2+)</name>
        <dbReference type="ChEBI" id="CHEBI:29105"/>
    </cofactor>
</comment>
<dbReference type="InterPro" id="IPR026019">
    <property type="entry name" value="Ribul_P_3_epim"/>
</dbReference>
<dbReference type="PROSITE" id="PS01085">
    <property type="entry name" value="RIBUL_P_3_EPIMER_1"/>
    <property type="match status" value="1"/>
</dbReference>
<evidence type="ECO:0000256" key="4">
    <source>
        <dbReference type="ARBA" id="ARBA00001947"/>
    </source>
</evidence>
<comment type="similarity">
    <text evidence="6 10 11">Belongs to the ribulose-phosphate 3-epimerase family.</text>
</comment>
<evidence type="ECO:0000256" key="6">
    <source>
        <dbReference type="ARBA" id="ARBA00009541"/>
    </source>
</evidence>
<keyword evidence="13" id="KW-0464">Manganese</keyword>
<feature type="binding site" evidence="10 13">
    <location>
        <position position="34"/>
    </location>
    <ligand>
        <name>a divalent metal cation</name>
        <dbReference type="ChEBI" id="CHEBI:60240"/>
    </ligand>
</feature>
<dbReference type="PROSITE" id="PS01086">
    <property type="entry name" value="RIBUL_P_3_EPIMER_2"/>
    <property type="match status" value="1"/>
</dbReference>
<feature type="binding site" evidence="10 13">
    <location>
        <position position="66"/>
    </location>
    <ligand>
        <name>a divalent metal cation</name>
        <dbReference type="ChEBI" id="CHEBI:60240"/>
    </ligand>
</feature>
<dbReference type="InterPro" id="IPR000056">
    <property type="entry name" value="Ribul_P_3_epim-like"/>
</dbReference>
<dbReference type="GO" id="GO:0019323">
    <property type="term" value="P:pentose catabolic process"/>
    <property type="evidence" value="ECO:0007669"/>
    <property type="project" value="UniProtKB-UniRule"/>
</dbReference>
<feature type="binding site" evidence="10 14">
    <location>
        <position position="7"/>
    </location>
    <ligand>
        <name>substrate</name>
    </ligand>
</feature>
<dbReference type="NCBIfam" id="TIGR01163">
    <property type="entry name" value="rpe"/>
    <property type="match status" value="1"/>
</dbReference>
<feature type="binding site" evidence="14">
    <location>
        <position position="177"/>
    </location>
    <ligand>
        <name>substrate</name>
    </ligand>
</feature>
<evidence type="ECO:0000256" key="12">
    <source>
        <dbReference type="PIRSR" id="PIRSR001461-1"/>
    </source>
</evidence>
<evidence type="ECO:0000256" key="9">
    <source>
        <dbReference type="ARBA" id="ARBA00023235"/>
    </source>
</evidence>
<comment type="cofactor">
    <cofactor evidence="10 13">
        <name>a divalent metal cation</name>
        <dbReference type="ChEBI" id="CHEBI:60240"/>
    </cofactor>
    <text evidence="10 13">Binds 1 divalent metal cation per subunit.</text>
</comment>
<reference evidence="17" key="2">
    <citation type="submission" date="2017-04" db="EMBL/GenBank/DDBJ databases">
        <title>Finegoldia magna isolated from orthopedic joint implant-associated infections.</title>
        <authorList>
            <person name="Bjorklund S."/>
            <person name="Bruggemann H."/>
            <person name="Jensen A."/>
            <person name="Hellmark B."/>
            <person name="Soderquist B."/>
        </authorList>
    </citation>
    <scope>NUCLEOTIDE SEQUENCE [LARGE SCALE GENOMIC DNA]</scope>
    <source>
        <strain evidence="17">08T492</strain>
    </source>
</reference>
<gene>
    <name evidence="10 16" type="primary">rpe</name>
    <name evidence="15" type="ORF">B9N56_03215</name>
    <name evidence="16" type="ORF">FOC70_05895</name>
</gene>
<comment type="cofactor">
    <cofactor evidence="3">
        <name>Co(2+)</name>
        <dbReference type="ChEBI" id="CHEBI:48828"/>
    </cofactor>
</comment>
<feature type="binding site" evidence="10">
    <location>
        <begin position="175"/>
        <end position="177"/>
    </location>
    <ligand>
        <name>substrate</name>
    </ligand>
</feature>
<evidence type="ECO:0000256" key="2">
    <source>
        <dbReference type="ARBA" id="ARBA00001936"/>
    </source>
</evidence>
<comment type="cofactor">
    <cofactor evidence="2">
        <name>Mn(2+)</name>
        <dbReference type="ChEBI" id="CHEBI:29035"/>
    </cofactor>
</comment>
<dbReference type="EMBL" id="CP054000">
    <property type="protein sequence ID" value="QKH79898.1"/>
    <property type="molecule type" value="Genomic_DNA"/>
</dbReference>
<feature type="active site" description="Proton acceptor" evidence="10 12">
    <location>
        <position position="34"/>
    </location>
</feature>
<evidence type="ECO:0000256" key="10">
    <source>
        <dbReference type="HAMAP-Rule" id="MF_02227"/>
    </source>
</evidence>
<dbReference type="HAMAP" id="MF_02227">
    <property type="entry name" value="RPE"/>
    <property type="match status" value="1"/>
</dbReference>
<dbReference type="GO" id="GO:0046872">
    <property type="term" value="F:metal ion binding"/>
    <property type="evidence" value="ECO:0007669"/>
    <property type="project" value="UniProtKB-UniRule"/>
</dbReference>
<dbReference type="NCBIfam" id="NF004076">
    <property type="entry name" value="PRK05581.1-4"/>
    <property type="match status" value="1"/>
</dbReference>
<dbReference type="GO" id="GO:0004750">
    <property type="term" value="F:D-ribulose-phosphate 3-epimerase activity"/>
    <property type="evidence" value="ECO:0007669"/>
    <property type="project" value="UniProtKB-UniRule"/>
</dbReference>
<evidence type="ECO:0000313" key="18">
    <source>
        <dbReference type="Proteomes" id="UP000502899"/>
    </source>
</evidence>
<accession>A0A133MY26</accession>
<dbReference type="GO" id="GO:0006098">
    <property type="term" value="P:pentose-phosphate shunt"/>
    <property type="evidence" value="ECO:0007669"/>
    <property type="project" value="UniProtKB-UniRule"/>
</dbReference>
<comment type="function">
    <text evidence="10">Catalyzes the reversible epimerization of D-ribulose 5-phosphate to D-xylulose 5-phosphate.</text>
</comment>
<dbReference type="PANTHER" id="PTHR11749">
    <property type="entry name" value="RIBULOSE-5-PHOSPHATE-3-EPIMERASE"/>
    <property type="match status" value="1"/>
</dbReference>
<name>A0A133MY26_FINMA</name>
<dbReference type="Gene3D" id="3.20.20.70">
    <property type="entry name" value="Aldolase class I"/>
    <property type="match status" value="1"/>
</dbReference>
<dbReference type="InterPro" id="IPR013785">
    <property type="entry name" value="Aldolase_TIM"/>
</dbReference>
<dbReference type="RefSeq" id="WP_002838319.1">
    <property type="nucleotide sequence ID" value="NZ_CAMPWK010000030.1"/>
</dbReference>
<sequence length="218" mass="24298">MASLSPSLLACNFFELEKNLDILKNKGIRYLHLDVMDGNFVPNISFGPAIIKQIREKYPEFIFDCHLMVNKPENIINDILDAGADIITFHPEATFHPHRIIQTVHKAGKKCGLALNPSTGLESCKYIIDDLDIILVMSVNPGFGGQSFIESQYLKLIDARNMIKASKKDIILEVDGGVKTSNIDKVLEAGADLIVSGSDVFNHNIESQLDIYNQKLNR</sequence>
<evidence type="ECO:0000256" key="13">
    <source>
        <dbReference type="PIRSR" id="PIRSR001461-2"/>
    </source>
</evidence>
<feature type="binding site" evidence="10 14">
    <location>
        <position position="66"/>
    </location>
    <ligand>
        <name>substrate</name>
    </ligand>
</feature>